<protein>
    <submittedName>
        <fullName evidence="1">Uncharacterized protein</fullName>
    </submittedName>
</protein>
<sequence>MLGPVARISQRFGTNYMKNFVRNGSHGGIPGENMPFDVNNKAWLTFHMIWFIGSGFTAPYIVLWHQLRKNANS</sequence>
<keyword evidence="2" id="KW-1185">Reference proteome</keyword>
<gene>
    <name evidence="1" type="ORF">K1T71_014226</name>
</gene>
<organism evidence="1 2">
    <name type="scientific">Dendrolimus kikuchii</name>
    <dbReference type="NCBI Taxonomy" id="765133"/>
    <lineage>
        <taxon>Eukaryota</taxon>
        <taxon>Metazoa</taxon>
        <taxon>Ecdysozoa</taxon>
        <taxon>Arthropoda</taxon>
        <taxon>Hexapoda</taxon>
        <taxon>Insecta</taxon>
        <taxon>Pterygota</taxon>
        <taxon>Neoptera</taxon>
        <taxon>Endopterygota</taxon>
        <taxon>Lepidoptera</taxon>
        <taxon>Glossata</taxon>
        <taxon>Ditrysia</taxon>
        <taxon>Bombycoidea</taxon>
        <taxon>Lasiocampidae</taxon>
        <taxon>Dendrolimus</taxon>
    </lineage>
</organism>
<comment type="caution">
    <text evidence="1">The sequence shown here is derived from an EMBL/GenBank/DDBJ whole genome shotgun (WGS) entry which is preliminary data.</text>
</comment>
<evidence type="ECO:0000313" key="2">
    <source>
        <dbReference type="Proteomes" id="UP000824533"/>
    </source>
</evidence>
<dbReference type="EMBL" id="CM034414">
    <property type="protein sequence ID" value="KAJ0170298.1"/>
    <property type="molecule type" value="Genomic_DNA"/>
</dbReference>
<reference evidence="1 2" key="1">
    <citation type="journal article" date="2021" name="Front. Genet.">
        <title>Chromosome-Level Genome Assembly Reveals Significant Gene Expansion in the Toll and IMD Signaling Pathways of Dendrolimus kikuchii.</title>
        <authorList>
            <person name="Zhou J."/>
            <person name="Wu P."/>
            <person name="Xiong Z."/>
            <person name="Liu N."/>
            <person name="Zhao N."/>
            <person name="Ji M."/>
            <person name="Qiu Y."/>
            <person name="Yang B."/>
        </authorList>
    </citation>
    <scope>NUCLEOTIDE SEQUENCE [LARGE SCALE GENOMIC DNA]</scope>
    <source>
        <strain evidence="1">Ann1</strain>
    </source>
</reference>
<accession>A0ACC1CFD4</accession>
<proteinExistence type="predicted"/>
<dbReference type="Proteomes" id="UP000824533">
    <property type="component" value="Linkage Group LG28"/>
</dbReference>
<name>A0ACC1CFD4_9NEOP</name>
<evidence type="ECO:0000313" key="1">
    <source>
        <dbReference type="EMBL" id="KAJ0170298.1"/>
    </source>
</evidence>